<dbReference type="InterPro" id="IPR003615">
    <property type="entry name" value="HNH_nuc"/>
</dbReference>
<dbReference type="Gene3D" id="1.10.30.50">
    <property type="match status" value="1"/>
</dbReference>
<dbReference type="Pfam" id="PF01844">
    <property type="entry name" value="HNH"/>
    <property type="match status" value="1"/>
</dbReference>
<keyword evidence="3" id="KW-1185">Reference proteome</keyword>
<keyword evidence="2" id="KW-0540">Nuclease</keyword>
<evidence type="ECO:0000313" key="3">
    <source>
        <dbReference type="Proteomes" id="UP001213680"/>
    </source>
</evidence>
<dbReference type="RefSeq" id="WP_274356137.1">
    <property type="nucleotide sequence ID" value="NZ_CP118099.1"/>
</dbReference>
<dbReference type="EMBL" id="CP118099">
    <property type="protein sequence ID" value="WDH74678.1"/>
    <property type="molecule type" value="Genomic_DNA"/>
</dbReference>
<protein>
    <submittedName>
        <fullName evidence="2">HNH endonuclease domain-containing protein</fullName>
    </submittedName>
</protein>
<evidence type="ECO:0000313" key="2">
    <source>
        <dbReference type="EMBL" id="WDH74678.1"/>
    </source>
</evidence>
<evidence type="ECO:0000259" key="1">
    <source>
        <dbReference type="Pfam" id="PF01844"/>
    </source>
</evidence>
<feature type="domain" description="HNH" evidence="1">
    <location>
        <begin position="63"/>
        <end position="110"/>
    </location>
</feature>
<name>A0ABY7WUW7_9BACL</name>
<sequence>MIKLTKLDEPKVLSDNYQSWTDALILHQKKEVIANKKIPSYVKSKYSHPEIKNQLKKETFKKCAYCESKILANSFGDIEHIIPKTFETSMWFCWNNLTLGCQICNNNKSDYFDASDPILDPYADNIDEHIFFAGDILIPKTNKGILTIKILKLNRAELVEARSWHLRKTIDPFIQVLIKESNLELKKEVYNDLLEFTKEFNEFSKMSNTVISQFSSSEYAS</sequence>
<dbReference type="InterPro" id="IPR002711">
    <property type="entry name" value="HNH"/>
</dbReference>
<dbReference type="Proteomes" id="UP001213680">
    <property type="component" value="Chromosome"/>
</dbReference>
<gene>
    <name evidence="2" type="ORF">PTI97_07465</name>
</gene>
<accession>A0ABY7WUW7</accession>
<organism evidence="2 3">
    <name type="scientific">Exiguobacterium marinum</name>
    <dbReference type="NCBI Taxonomy" id="273528"/>
    <lineage>
        <taxon>Bacteria</taxon>
        <taxon>Bacillati</taxon>
        <taxon>Bacillota</taxon>
        <taxon>Bacilli</taxon>
        <taxon>Bacillales</taxon>
        <taxon>Bacillales Family XII. Incertae Sedis</taxon>
        <taxon>Exiguobacterium</taxon>
    </lineage>
</organism>
<reference evidence="2 3" key="1">
    <citation type="submission" date="2023-02" db="EMBL/GenBank/DDBJ databases">
        <title>A bacterium isolated from plastisphere.</title>
        <authorList>
            <person name="Sun Y."/>
        </authorList>
    </citation>
    <scope>NUCLEOTIDE SEQUENCE [LARGE SCALE GENOMIC DNA]</scope>
    <source>
        <strain evidence="3">a-1</strain>
    </source>
</reference>
<dbReference type="GO" id="GO:0004519">
    <property type="term" value="F:endonuclease activity"/>
    <property type="evidence" value="ECO:0007669"/>
    <property type="project" value="UniProtKB-KW"/>
</dbReference>
<proteinExistence type="predicted"/>
<keyword evidence="2" id="KW-0378">Hydrolase</keyword>
<dbReference type="CDD" id="cd00085">
    <property type="entry name" value="HNHc"/>
    <property type="match status" value="1"/>
</dbReference>
<keyword evidence="2" id="KW-0255">Endonuclease</keyword>